<keyword evidence="2" id="KW-1185">Reference proteome</keyword>
<organism evidence="1 2">
    <name type="scientific">Paenibacillus provencensis</name>
    <dbReference type="NCBI Taxonomy" id="441151"/>
    <lineage>
        <taxon>Bacteria</taxon>
        <taxon>Bacillati</taxon>
        <taxon>Bacillota</taxon>
        <taxon>Bacilli</taxon>
        <taxon>Bacillales</taxon>
        <taxon>Paenibacillaceae</taxon>
        <taxon>Paenibacillus</taxon>
    </lineage>
</organism>
<dbReference type="Proteomes" id="UP001597169">
    <property type="component" value="Unassembled WGS sequence"/>
</dbReference>
<protein>
    <submittedName>
        <fullName evidence="1">SIR2 family protein</fullName>
    </submittedName>
</protein>
<evidence type="ECO:0000313" key="1">
    <source>
        <dbReference type="EMBL" id="MFD1130631.1"/>
    </source>
</evidence>
<evidence type="ECO:0000313" key="2">
    <source>
        <dbReference type="Proteomes" id="UP001597169"/>
    </source>
</evidence>
<accession>A0ABW3Q5F8</accession>
<gene>
    <name evidence="1" type="ORF">ACFQ3J_21030</name>
</gene>
<dbReference type="EMBL" id="JBHTKX010000004">
    <property type="protein sequence ID" value="MFD1130631.1"/>
    <property type="molecule type" value="Genomic_DNA"/>
</dbReference>
<name>A0ABW3Q5F8_9BACL</name>
<dbReference type="Pfam" id="PF13289">
    <property type="entry name" value="SIR2_2"/>
    <property type="match status" value="1"/>
</dbReference>
<dbReference type="InterPro" id="IPR011202">
    <property type="entry name" value="UCP014677"/>
</dbReference>
<dbReference type="RefSeq" id="WP_379293912.1">
    <property type="nucleotide sequence ID" value="NZ_JBHTKX010000004.1"/>
</dbReference>
<sequence>MNIGQFISNFTNHPVLFVGTGMSLRYLENSYTWDGLLSNISRIIKGSDEFYYDIKSRHESNGIFDYPNIAKELETVFNKNLMDDRDGALKEINDQFYENMKSSINISRFKLYISKLLKEYQIRECLLEEINELKKVRKNIGSVITTNYDSFIEDVFEFKPLIGNDILLSNPYGSVYKIHGCVDDSGKIIITKDDYSIFEEKYELIRAQLLSLFIHNPIIFIGYNIGDNNIKSILKTIFTYINPNTPEAEKIRQNFLLVEYERDSQNTEVVAHDIDMDGFATLRINKIKTDNFLEIYKHLANLNLPISAMDIRKVQSVVKEIYSGGNIEVTITEDIDKLRNGEKILAIGSFRTIKYEFQTTSELMENYFSIIDESNHQLLALIDKHKIQSSQHFPIFGFNLIQTSLESAEGLKNNQKKKIQNIIENTVDFAVEHQSIHSILEDENIPQTKKLSAIILGIIYDRIDLSGVEDYLRDYPDNKKTTNYRKLLCVYDYKKYARQNELLESVSISANQELTV</sequence>
<comment type="caution">
    <text evidence="1">The sequence shown here is derived from an EMBL/GenBank/DDBJ whole genome shotgun (WGS) entry which is preliminary data.</text>
</comment>
<reference evidence="2" key="1">
    <citation type="journal article" date="2019" name="Int. J. Syst. Evol. Microbiol.">
        <title>The Global Catalogue of Microorganisms (GCM) 10K type strain sequencing project: providing services to taxonomists for standard genome sequencing and annotation.</title>
        <authorList>
            <consortium name="The Broad Institute Genomics Platform"/>
            <consortium name="The Broad Institute Genome Sequencing Center for Infectious Disease"/>
            <person name="Wu L."/>
            <person name="Ma J."/>
        </authorList>
    </citation>
    <scope>NUCLEOTIDE SEQUENCE [LARGE SCALE GENOMIC DNA]</scope>
    <source>
        <strain evidence="2">CCUG 53519</strain>
    </source>
</reference>
<proteinExistence type="predicted"/>
<dbReference type="PIRSF" id="PIRSF014677">
    <property type="entry name" value="UCP014677"/>
    <property type="match status" value="1"/>
</dbReference>